<dbReference type="AlphaFoldDB" id="A0A2U1M3E6"/>
<dbReference type="Proteomes" id="UP000245207">
    <property type="component" value="Unassembled WGS sequence"/>
</dbReference>
<dbReference type="OrthoDB" id="1600564at2759"/>
<comment type="caution">
    <text evidence="6">The sequence shown here is derived from an EMBL/GenBank/DDBJ whole genome shotgun (WGS) entry which is preliminary data.</text>
</comment>
<evidence type="ECO:0000313" key="6">
    <source>
        <dbReference type="EMBL" id="PWA55778.1"/>
    </source>
</evidence>
<evidence type="ECO:0000256" key="4">
    <source>
        <dbReference type="ARBA" id="ARBA00023180"/>
    </source>
</evidence>
<dbReference type="InterPro" id="IPR036514">
    <property type="entry name" value="SGNH_hydro_sf"/>
</dbReference>
<dbReference type="InterPro" id="IPR035669">
    <property type="entry name" value="SGNH_plant_lipase-like"/>
</dbReference>
<dbReference type="PANTHER" id="PTHR22835">
    <property type="entry name" value="ZINC FINGER FYVE DOMAIN CONTAINING PROTEIN"/>
    <property type="match status" value="1"/>
</dbReference>
<name>A0A2U1M3E6_ARTAN</name>
<evidence type="ECO:0008006" key="8">
    <source>
        <dbReference type="Google" id="ProtNLM"/>
    </source>
</evidence>
<evidence type="ECO:0000256" key="1">
    <source>
        <dbReference type="ARBA" id="ARBA00008668"/>
    </source>
</evidence>
<dbReference type="Pfam" id="PF00657">
    <property type="entry name" value="Lipase_GDSL"/>
    <property type="match status" value="2"/>
</dbReference>
<dbReference type="Gene3D" id="3.40.50.1110">
    <property type="entry name" value="SGNH hydrolase"/>
    <property type="match status" value="3"/>
</dbReference>
<dbReference type="STRING" id="35608.A0A2U1M3E6"/>
<keyword evidence="4" id="KW-0325">Glycoprotein</keyword>
<evidence type="ECO:0000313" key="7">
    <source>
        <dbReference type="Proteomes" id="UP000245207"/>
    </source>
</evidence>
<keyword evidence="3" id="KW-0378">Hydrolase</keyword>
<gene>
    <name evidence="6" type="ORF">CTI12_AA424840</name>
</gene>
<sequence length="823" mass="89118">MMCSSSYLVILMLLCSVSNMYANGCYKSIISFGDSLADTGNLKQLAKFSNRVISFVLPPYGESLPDQSPGRCSNGRLIIDFLAESLGLPLVPPYVHVHEKETDNAVVFRQGVNYAVAGATALNSQILEARGLVNPMTNASLEVQLEWFKRSLPSICGNASDCRNFIGHSLILMGEIGGNDFNFPMLEGKPIDELKSLVPFVINAIISAINELIEMGAQTLVVPGNFPVGCLSTYLTVYASEVEEYDPTTGCLIRLNEFAEYQNELLKTKLNRIREFHPDVNVIYADYYNAAMKIYQSPDKFGFTNGALKACCGGGGPYNYNLSAECGLASTTVCDQPDTLYANGCYTSIISFGDSLADTGNLKQLAKFSNQVISFLMPPYGESLPDKSTGRCSNGRLVIDFLAESLGLPLIPPYVNDKGSKNAVAYKQGVNYAVAGATALNSSVLEARGIVNPLTNASLGVQLEWFKQSLPSICGNIADCRNLIGRSLILVGEIGGNDYNFPILAGKLIDEFKSLVPLVVDSIISAVNGLVEMGARTIVVPGNLPIGCSAAYLTVCGSETEEYDPRTGCLVRLNKFAEYHNELLQTKLNRIRELHANVNIIYADYYNAAMQIYRAPVKFGFTSGALKACCGGHRSFNFDSSEACGSASAPVCDQPDTYGLVEMGARTLVVPGNLPIGCSAAYLTVCGSETEEYDPRTGCLVHLNKFAEYHNELLQTKLNQIRELHANVNIIYADYYNAAMQIYRAPVKFGFTNGALKACCGGHRSFNFDSSEACGSASAPCRIDAGAKLGFERFSIGVKAEVRVKAVHLQQLRRGIGVLIYGL</sequence>
<dbReference type="EMBL" id="PKPP01006666">
    <property type="protein sequence ID" value="PWA55778.1"/>
    <property type="molecule type" value="Genomic_DNA"/>
</dbReference>
<dbReference type="InterPro" id="IPR001087">
    <property type="entry name" value="GDSL"/>
</dbReference>
<evidence type="ECO:0000256" key="2">
    <source>
        <dbReference type="ARBA" id="ARBA00022729"/>
    </source>
</evidence>
<dbReference type="PANTHER" id="PTHR22835:SF631">
    <property type="entry name" value="SINAPINE ESTERASE"/>
    <property type="match status" value="1"/>
</dbReference>
<keyword evidence="2 5" id="KW-0732">Signal</keyword>
<keyword evidence="7" id="KW-1185">Reference proteome</keyword>
<dbReference type="CDD" id="cd01837">
    <property type="entry name" value="SGNH_plant_lipase_like"/>
    <property type="match status" value="2"/>
</dbReference>
<evidence type="ECO:0000256" key="3">
    <source>
        <dbReference type="ARBA" id="ARBA00022801"/>
    </source>
</evidence>
<dbReference type="GO" id="GO:0016788">
    <property type="term" value="F:hydrolase activity, acting on ester bonds"/>
    <property type="evidence" value="ECO:0007669"/>
    <property type="project" value="InterPro"/>
</dbReference>
<organism evidence="6 7">
    <name type="scientific">Artemisia annua</name>
    <name type="common">Sweet wormwood</name>
    <dbReference type="NCBI Taxonomy" id="35608"/>
    <lineage>
        <taxon>Eukaryota</taxon>
        <taxon>Viridiplantae</taxon>
        <taxon>Streptophyta</taxon>
        <taxon>Embryophyta</taxon>
        <taxon>Tracheophyta</taxon>
        <taxon>Spermatophyta</taxon>
        <taxon>Magnoliopsida</taxon>
        <taxon>eudicotyledons</taxon>
        <taxon>Gunneridae</taxon>
        <taxon>Pentapetalae</taxon>
        <taxon>asterids</taxon>
        <taxon>campanulids</taxon>
        <taxon>Asterales</taxon>
        <taxon>Asteraceae</taxon>
        <taxon>Asteroideae</taxon>
        <taxon>Anthemideae</taxon>
        <taxon>Artemisiinae</taxon>
        <taxon>Artemisia</taxon>
    </lineage>
</organism>
<reference evidence="6 7" key="1">
    <citation type="journal article" date="2018" name="Mol. Plant">
        <title>The genome of Artemisia annua provides insight into the evolution of Asteraceae family and artemisinin biosynthesis.</title>
        <authorList>
            <person name="Shen Q."/>
            <person name="Zhang L."/>
            <person name="Liao Z."/>
            <person name="Wang S."/>
            <person name="Yan T."/>
            <person name="Shi P."/>
            <person name="Liu M."/>
            <person name="Fu X."/>
            <person name="Pan Q."/>
            <person name="Wang Y."/>
            <person name="Lv Z."/>
            <person name="Lu X."/>
            <person name="Zhang F."/>
            <person name="Jiang W."/>
            <person name="Ma Y."/>
            <person name="Chen M."/>
            <person name="Hao X."/>
            <person name="Li L."/>
            <person name="Tang Y."/>
            <person name="Lv G."/>
            <person name="Zhou Y."/>
            <person name="Sun X."/>
            <person name="Brodelius P.E."/>
            <person name="Rose J.K.C."/>
            <person name="Tang K."/>
        </authorList>
    </citation>
    <scope>NUCLEOTIDE SEQUENCE [LARGE SCALE GENOMIC DNA]</scope>
    <source>
        <strain evidence="7">cv. Huhao1</strain>
        <tissue evidence="6">Leaf</tissue>
    </source>
</reference>
<evidence type="ECO:0000256" key="5">
    <source>
        <dbReference type="SAM" id="SignalP"/>
    </source>
</evidence>
<feature type="signal peptide" evidence="5">
    <location>
        <begin position="1"/>
        <end position="22"/>
    </location>
</feature>
<comment type="similarity">
    <text evidence="1">Belongs to the 'GDSL' lipolytic enzyme family.</text>
</comment>
<accession>A0A2U1M3E6</accession>
<protein>
    <recommendedName>
        <fullName evidence="8">SGNH hydrolase-type esterase domain-containing protein</fullName>
    </recommendedName>
</protein>
<proteinExistence type="inferred from homology"/>
<feature type="chain" id="PRO_5015743381" description="SGNH hydrolase-type esterase domain-containing protein" evidence="5">
    <location>
        <begin position="23"/>
        <end position="823"/>
    </location>
</feature>